<organism evidence="1 2">
    <name type="scientific">Triparma laevis f. inornata</name>
    <dbReference type="NCBI Taxonomy" id="1714386"/>
    <lineage>
        <taxon>Eukaryota</taxon>
        <taxon>Sar</taxon>
        <taxon>Stramenopiles</taxon>
        <taxon>Ochrophyta</taxon>
        <taxon>Bolidophyceae</taxon>
        <taxon>Parmales</taxon>
        <taxon>Triparmaceae</taxon>
        <taxon>Triparma</taxon>
    </lineage>
</organism>
<dbReference type="EMBL" id="BLQM01000803">
    <property type="protein sequence ID" value="GMH97806.1"/>
    <property type="molecule type" value="Genomic_DNA"/>
</dbReference>
<name>A0A9W7BWT3_9STRA</name>
<dbReference type="Proteomes" id="UP001162640">
    <property type="component" value="Unassembled WGS sequence"/>
</dbReference>
<accession>A0A9W7BWT3</accession>
<evidence type="ECO:0008006" key="3">
    <source>
        <dbReference type="Google" id="ProtNLM"/>
    </source>
</evidence>
<evidence type="ECO:0000313" key="1">
    <source>
        <dbReference type="EMBL" id="GMH97806.1"/>
    </source>
</evidence>
<feature type="non-terminal residue" evidence="1">
    <location>
        <position position="1"/>
    </location>
</feature>
<dbReference type="AlphaFoldDB" id="A0A9W7BWT3"/>
<proteinExistence type="predicted"/>
<reference evidence="2" key="1">
    <citation type="journal article" date="2023" name="Commun. Biol.">
        <title>Genome analysis of Parmales, the sister group of diatoms, reveals the evolutionary specialization of diatoms from phago-mixotrophs to photoautotrophs.</title>
        <authorList>
            <person name="Ban H."/>
            <person name="Sato S."/>
            <person name="Yoshikawa S."/>
            <person name="Yamada K."/>
            <person name="Nakamura Y."/>
            <person name="Ichinomiya M."/>
            <person name="Sato N."/>
            <person name="Blanc-Mathieu R."/>
            <person name="Endo H."/>
            <person name="Kuwata A."/>
            <person name="Ogata H."/>
        </authorList>
    </citation>
    <scope>NUCLEOTIDE SEQUENCE [LARGE SCALE GENOMIC DNA]</scope>
</reference>
<protein>
    <recommendedName>
        <fullName evidence="3">SHSP domain-containing protein</fullName>
    </recommendedName>
</protein>
<comment type="caution">
    <text evidence="1">The sequence shown here is derived from an EMBL/GenBank/DDBJ whole genome shotgun (WGS) entry which is preliminary data.</text>
</comment>
<evidence type="ECO:0000313" key="2">
    <source>
        <dbReference type="Proteomes" id="UP001162640"/>
    </source>
</evidence>
<gene>
    <name evidence="1" type="ORF">TL16_g13374</name>
</gene>
<sequence>PNRIKSKLPIPSRVADMEVGCDGRVLTLALSGFEVYEKALEGEIEEAEVRAKVSKKKGIMTIKLPKKR</sequence>